<dbReference type="AlphaFoldDB" id="A0A8D9FA33"/>
<evidence type="ECO:0000256" key="2">
    <source>
        <dbReference type="ARBA" id="ARBA00022692"/>
    </source>
</evidence>
<reference evidence="7" key="1">
    <citation type="submission" date="2021-05" db="EMBL/GenBank/DDBJ databases">
        <authorList>
            <person name="Alioto T."/>
            <person name="Alioto T."/>
            <person name="Gomez Garrido J."/>
        </authorList>
    </citation>
    <scope>NUCLEOTIDE SEQUENCE</scope>
</reference>
<dbReference type="EMBL" id="HBUF01627713">
    <property type="protein sequence ID" value="CAG6782518.1"/>
    <property type="molecule type" value="Transcribed_RNA"/>
</dbReference>
<evidence type="ECO:0000256" key="4">
    <source>
        <dbReference type="ARBA" id="ARBA00023136"/>
    </source>
</evidence>
<evidence type="ECO:0000256" key="1">
    <source>
        <dbReference type="ARBA" id="ARBA00004370"/>
    </source>
</evidence>
<evidence type="ECO:0000256" key="3">
    <source>
        <dbReference type="ARBA" id="ARBA00022989"/>
    </source>
</evidence>
<accession>A0A8D9FA33</accession>
<evidence type="ECO:0000313" key="7">
    <source>
        <dbReference type="EMBL" id="CAG6782517.1"/>
    </source>
</evidence>
<comment type="subcellular location">
    <subcellularLocation>
        <location evidence="1">Membrane</location>
    </subcellularLocation>
</comment>
<proteinExistence type="predicted"/>
<feature type="transmembrane region" description="Helical" evidence="5">
    <location>
        <begin position="70"/>
        <end position="86"/>
    </location>
</feature>
<dbReference type="Pfam" id="PF01490">
    <property type="entry name" value="Aa_trans"/>
    <property type="match status" value="1"/>
</dbReference>
<sequence length="120" mass="14019">MTFIEYPDSMEDSFHHGPFICQKMAPAMAYIVDFFMLVYQLGTCSCYFIFIASQIAAVADIYGFHLKERIWMIILLIPIMLMNLIRDLHYPVLHIFVSHSQSKWKFTPAVQARAQKSHQI</sequence>
<evidence type="ECO:0000259" key="6">
    <source>
        <dbReference type="Pfam" id="PF01490"/>
    </source>
</evidence>
<name>A0A8D9FA33_9HEMI</name>
<dbReference type="InterPro" id="IPR013057">
    <property type="entry name" value="AA_transpt_TM"/>
</dbReference>
<keyword evidence="3 5" id="KW-1133">Transmembrane helix</keyword>
<dbReference type="GO" id="GO:0016020">
    <property type="term" value="C:membrane"/>
    <property type="evidence" value="ECO:0007669"/>
    <property type="project" value="UniProtKB-SubCell"/>
</dbReference>
<organism evidence="7">
    <name type="scientific">Cacopsylla melanoneura</name>
    <dbReference type="NCBI Taxonomy" id="428564"/>
    <lineage>
        <taxon>Eukaryota</taxon>
        <taxon>Metazoa</taxon>
        <taxon>Ecdysozoa</taxon>
        <taxon>Arthropoda</taxon>
        <taxon>Hexapoda</taxon>
        <taxon>Insecta</taxon>
        <taxon>Pterygota</taxon>
        <taxon>Neoptera</taxon>
        <taxon>Paraneoptera</taxon>
        <taxon>Hemiptera</taxon>
        <taxon>Sternorrhyncha</taxon>
        <taxon>Psylloidea</taxon>
        <taxon>Psyllidae</taxon>
        <taxon>Psyllinae</taxon>
        <taxon>Cacopsylla</taxon>
    </lineage>
</organism>
<keyword evidence="2 5" id="KW-0812">Transmembrane</keyword>
<dbReference type="EMBL" id="HBUF01627712">
    <property type="protein sequence ID" value="CAG6782517.1"/>
    <property type="molecule type" value="Transcribed_RNA"/>
</dbReference>
<feature type="domain" description="Amino acid transporter transmembrane" evidence="6">
    <location>
        <begin position="22"/>
        <end position="90"/>
    </location>
</feature>
<feature type="transmembrane region" description="Helical" evidence="5">
    <location>
        <begin position="34"/>
        <end position="58"/>
    </location>
</feature>
<keyword evidence="4 5" id="KW-0472">Membrane</keyword>
<evidence type="ECO:0000256" key="5">
    <source>
        <dbReference type="SAM" id="Phobius"/>
    </source>
</evidence>
<protein>
    <recommendedName>
        <fullName evidence="6">Amino acid transporter transmembrane domain-containing protein</fullName>
    </recommendedName>
</protein>